<dbReference type="PANTHER" id="PTHR21581:SF11">
    <property type="entry name" value="D-ALANYL-D-ALANINE CARBOXYPEPTIDASE DACA"/>
    <property type="match status" value="1"/>
</dbReference>
<dbReference type="Pfam" id="PF00768">
    <property type="entry name" value="Peptidase_S11"/>
    <property type="match status" value="1"/>
</dbReference>
<dbReference type="SUPFAM" id="SSF69189">
    <property type="entry name" value="Penicillin-binding protein associated domain"/>
    <property type="match status" value="1"/>
</dbReference>
<keyword evidence="8" id="KW-0378">Hydrolase</keyword>
<feature type="signal peptide" evidence="16">
    <location>
        <begin position="1"/>
        <end position="29"/>
    </location>
</feature>
<evidence type="ECO:0000256" key="5">
    <source>
        <dbReference type="ARBA" id="ARBA00022645"/>
    </source>
</evidence>
<evidence type="ECO:0000256" key="11">
    <source>
        <dbReference type="ARBA" id="ARBA00023316"/>
    </source>
</evidence>
<feature type="binding site" evidence="14">
    <location>
        <position position="262"/>
    </location>
    <ligand>
        <name>substrate</name>
    </ligand>
</feature>
<evidence type="ECO:0000256" key="3">
    <source>
        <dbReference type="ARBA" id="ARBA00007164"/>
    </source>
</evidence>
<evidence type="ECO:0000256" key="4">
    <source>
        <dbReference type="ARBA" id="ARBA00012448"/>
    </source>
</evidence>
<comment type="function">
    <text evidence="1">Removes C-terminal D-alanyl residues from sugar-peptide cell wall precursors.</text>
</comment>
<keyword evidence="6" id="KW-0645">Protease</keyword>
<evidence type="ECO:0000256" key="8">
    <source>
        <dbReference type="ARBA" id="ARBA00022801"/>
    </source>
</evidence>
<dbReference type="GO" id="GO:0071555">
    <property type="term" value="P:cell wall organization"/>
    <property type="evidence" value="ECO:0007669"/>
    <property type="project" value="UniProtKB-KW"/>
</dbReference>
<dbReference type="GO" id="GO:0009252">
    <property type="term" value="P:peptidoglycan biosynthetic process"/>
    <property type="evidence" value="ECO:0007669"/>
    <property type="project" value="UniProtKB-UniPathway"/>
</dbReference>
<evidence type="ECO:0000256" key="16">
    <source>
        <dbReference type="SAM" id="SignalP"/>
    </source>
</evidence>
<name>A0A5D4SIY9_9BACI</name>
<dbReference type="GO" id="GO:0008360">
    <property type="term" value="P:regulation of cell shape"/>
    <property type="evidence" value="ECO:0007669"/>
    <property type="project" value="UniProtKB-KW"/>
</dbReference>
<keyword evidence="7 16" id="KW-0732">Signal</keyword>
<evidence type="ECO:0000256" key="6">
    <source>
        <dbReference type="ARBA" id="ARBA00022670"/>
    </source>
</evidence>
<dbReference type="InterPro" id="IPR037167">
    <property type="entry name" value="Peptidase_S11_C_sf"/>
</dbReference>
<dbReference type="RefSeq" id="WP_148980579.1">
    <property type="nucleotide sequence ID" value="NZ_JBNILM010000021.1"/>
</dbReference>
<evidence type="ECO:0000313" key="18">
    <source>
        <dbReference type="EMBL" id="TYS63405.1"/>
    </source>
</evidence>
<keyword evidence="10" id="KW-0573">Peptidoglycan synthesis</keyword>
<dbReference type="InterPro" id="IPR012338">
    <property type="entry name" value="Beta-lactam/transpept-like"/>
</dbReference>
<evidence type="ECO:0000256" key="7">
    <source>
        <dbReference type="ARBA" id="ARBA00022729"/>
    </source>
</evidence>
<evidence type="ECO:0000256" key="10">
    <source>
        <dbReference type="ARBA" id="ARBA00022984"/>
    </source>
</evidence>
<evidence type="ECO:0000256" key="1">
    <source>
        <dbReference type="ARBA" id="ARBA00003217"/>
    </source>
</evidence>
<dbReference type="Gene3D" id="2.60.410.10">
    <property type="entry name" value="D-Ala-D-Ala carboxypeptidase, C-terminal domain"/>
    <property type="match status" value="1"/>
</dbReference>
<dbReference type="PRINTS" id="PR00725">
    <property type="entry name" value="DADACBPTASE1"/>
</dbReference>
<evidence type="ECO:0000256" key="14">
    <source>
        <dbReference type="PIRSR" id="PIRSR618044-2"/>
    </source>
</evidence>
<proteinExistence type="inferred from homology"/>
<dbReference type="OrthoDB" id="9791132at2"/>
<dbReference type="Gene3D" id="3.40.710.10">
    <property type="entry name" value="DD-peptidase/beta-lactamase superfamily"/>
    <property type="match status" value="1"/>
</dbReference>
<dbReference type="InterPro" id="IPR001967">
    <property type="entry name" value="Peptidase_S11_N"/>
</dbReference>
<dbReference type="GO" id="GO:0006508">
    <property type="term" value="P:proteolysis"/>
    <property type="evidence" value="ECO:0007669"/>
    <property type="project" value="UniProtKB-KW"/>
</dbReference>
<accession>A0A5D4SIY9</accession>
<sequence length="459" mass="50656">MKRSFKQLFVGLLVLTLMVSIFPGKSAQAEENDFLNINAKAAILIEFSTGKIIYQKNVDEALPVASMTKMMTEYLLLEAIEDGKLDWSKEVILSDYAQAISQKYPELSNVPMRKQEPYTIKELYEAMAIYSANGATIALAEAIAGSETKFVEMMNAKAEKIGLENYNFVNSTGLNNEDLAVGGVPMHPEGTDANEETTLSAKDTARLAHRLLTDYPEILDTASIPFKVFREGTPDAIDMPNWNKMLFTEELKVQFEGIDGLKTGSTDAAGFNFTGTAERDGMRVISVVMNTTNDEGVSTEISRFIETKKLMTHAFGSYSVEELFPGEYQMEGESILPVTKGKEDSVEIQTKEPFKTLVKDGNKDNFKPQFEINEKLLNEEGELTAPVKEGDSVGVMTVTQEGGQDYGYLFGNEQEGATVELVTKEGVEKANWFVLSMRAVGGFFSDLWSTVAGAIKGLF</sequence>
<dbReference type="UniPathway" id="UPA00219"/>
<feature type="active site" description="Proton acceptor" evidence="13">
    <location>
        <position position="69"/>
    </location>
</feature>
<organism evidence="18 19">
    <name type="scientific">Sutcliffiella horikoshii</name>
    <dbReference type="NCBI Taxonomy" id="79883"/>
    <lineage>
        <taxon>Bacteria</taxon>
        <taxon>Bacillati</taxon>
        <taxon>Bacillota</taxon>
        <taxon>Bacilli</taxon>
        <taxon>Bacillales</taxon>
        <taxon>Bacillaceae</taxon>
        <taxon>Sutcliffiella</taxon>
    </lineage>
</organism>
<comment type="caution">
    <text evidence="18">The sequence shown here is derived from an EMBL/GenBank/DDBJ whole genome shotgun (WGS) entry which is preliminary data.</text>
</comment>
<dbReference type="Proteomes" id="UP000324517">
    <property type="component" value="Unassembled WGS sequence"/>
</dbReference>
<feature type="domain" description="Peptidase S11 D-Ala-D-Ala carboxypeptidase A C-terminal" evidence="17">
    <location>
        <begin position="318"/>
        <end position="429"/>
    </location>
</feature>
<reference evidence="18 19" key="1">
    <citation type="submission" date="2019-08" db="EMBL/GenBank/DDBJ databases">
        <title>Bacillus genomes from the desert of Cuatro Cienegas, Coahuila.</title>
        <authorList>
            <person name="Olmedo-Alvarez G."/>
        </authorList>
    </citation>
    <scope>NUCLEOTIDE SEQUENCE [LARGE SCALE GENOMIC DNA]</scope>
    <source>
        <strain evidence="18 19">CH98b_3T</strain>
    </source>
</reference>
<evidence type="ECO:0000256" key="12">
    <source>
        <dbReference type="ARBA" id="ARBA00034000"/>
    </source>
</evidence>
<evidence type="ECO:0000313" key="19">
    <source>
        <dbReference type="Proteomes" id="UP000324517"/>
    </source>
</evidence>
<dbReference type="InterPro" id="IPR018044">
    <property type="entry name" value="Peptidase_S11"/>
</dbReference>
<dbReference type="InterPro" id="IPR015956">
    <property type="entry name" value="Peniciliin-bd_prot_C_sf"/>
</dbReference>
<comment type="similarity">
    <text evidence="3 15">Belongs to the peptidase S11 family.</text>
</comment>
<comment type="catalytic activity">
    <reaction evidence="12">
        <text>Preferential cleavage: (Ac)2-L-Lys-D-Ala-|-D-Ala. Also transpeptidation of peptidyl-alanyl moieties that are N-acyl substituents of D-alanine.</text>
        <dbReference type="EC" id="3.4.16.4"/>
    </reaction>
</comment>
<dbReference type="EMBL" id="VTET01000020">
    <property type="protein sequence ID" value="TYS63405.1"/>
    <property type="molecule type" value="Genomic_DNA"/>
</dbReference>
<evidence type="ECO:0000256" key="15">
    <source>
        <dbReference type="RuleBase" id="RU004016"/>
    </source>
</evidence>
<gene>
    <name evidence="18" type="ORF">FZC75_21210</name>
</gene>
<dbReference type="Pfam" id="PF07943">
    <property type="entry name" value="PBP5_C"/>
    <property type="match status" value="1"/>
</dbReference>
<keyword evidence="9" id="KW-0133">Cell shape</keyword>
<evidence type="ECO:0000256" key="2">
    <source>
        <dbReference type="ARBA" id="ARBA00004752"/>
    </source>
</evidence>
<protein>
    <recommendedName>
        <fullName evidence="4">serine-type D-Ala-D-Ala carboxypeptidase</fullName>
        <ecNumber evidence="4">3.4.16.4</ecNumber>
    </recommendedName>
</protein>
<keyword evidence="5 18" id="KW-0121">Carboxypeptidase</keyword>
<evidence type="ECO:0000256" key="9">
    <source>
        <dbReference type="ARBA" id="ARBA00022960"/>
    </source>
</evidence>
<evidence type="ECO:0000259" key="17">
    <source>
        <dbReference type="SMART" id="SM00936"/>
    </source>
</evidence>
<feature type="active site" description="Acyl-ester intermediate" evidence="13">
    <location>
        <position position="66"/>
    </location>
</feature>
<dbReference type="AlphaFoldDB" id="A0A5D4SIY9"/>
<dbReference type="SMART" id="SM00936">
    <property type="entry name" value="PBP5_C"/>
    <property type="match status" value="1"/>
</dbReference>
<evidence type="ECO:0000256" key="13">
    <source>
        <dbReference type="PIRSR" id="PIRSR618044-1"/>
    </source>
</evidence>
<keyword evidence="11" id="KW-0961">Cell wall biogenesis/degradation</keyword>
<comment type="pathway">
    <text evidence="2">Cell wall biogenesis; peptidoglycan biosynthesis.</text>
</comment>
<feature type="chain" id="PRO_5022872243" description="serine-type D-Ala-D-Ala carboxypeptidase" evidence="16">
    <location>
        <begin position="30"/>
        <end position="459"/>
    </location>
</feature>
<feature type="active site" evidence="13">
    <location>
        <position position="131"/>
    </location>
</feature>
<dbReference type="GO" id="GO:0009002">
    <property type="term" value="F:serine-type D-Ala-D-Ala carboxypeptidase activity"/>
    <property type="evidence" value="ECO:0007669"/>
    <property type="project" value="UniProtKB-EC"/>
</dbReference>
<dbReference type="SUPFAM" id="SSF56601">
    <property type="entry name" value="beta-lactamase/transpeptidase-like"/>
    <property type="match status" value="1"/>
</dbReference>
<dbReference type="PANTHER" id="PTHR21581">
    <property type="entry name" value="D-ALANYL-D-ALANINE CARBOXYPEPTIDASE"/>
    <property type="match status" value="1"/>
</dbReference>
<dbReference type="EC" id="3.4.16.4" evidence="4"/>
<dbReference type="InterPro" id="IPR012907">
    <property type="entry name" value="Peptidase_S11_C"/>
</dbReference>